<evidence type="ECO:0000313" key="5">
    <source>
        <dbReference type="Proteomes" id="UP000628710"/>
    </source>
</evidence>
<accession>A0A934JKT0</accession>
<protein>
    <recommendedName>
        <fullName evidence="3">DUF5666 domain-containing protein</fullName>
    </recommendedName>
</protein>
<evidence type="ECO:0000256" key="2">
    <source>
        <dbReference type="SAM" id="SignalP"/>
    </source>
</evidence>
<feature type="chain" id="PRO_5036935334" description="DUF5666 domain-containing protein" evidence="2">
    <location>
        <begin position="21"/>
        <end position="382"/>
    </location>
</feature>
<proteinExistence type="predicted"/>
<keyword evidence="2" id="KW-0732">Signal</keyword>
<feature type="compositionally biased region" description="Low complexity" evidence="1">
    <location>
        <begin position="290"/>
        <end position="313"/>
    </location>
</feature>
<feature type="compositionally biased region" description="Low complexity" evidence="1">
    <location>
        <begin position="326"/>
        <end position="361"/>
    </location>
</feature>
<dbReference type="AlphaFoldDB" id="A0A934JKT0"/>
<keyword evidence="5" id="KW-1185">Reference proteome</keyword>
<dbReference type="EMBL" id="JAEMNX010000001">
    <property type="protein sequence ID" value="MBJ7536203.1"/>
    <property type="molecule type" value="Genomic_DNA"/>
</dbReference>
<gene>
    <name evidence="4" type="ORF">I8J31_00770</name>
</gene>
<feature type="domain" description="DUF5666" evidence="3">
    <location>
        <begin position="112"/>
        <end position="164"/>
    </location>
</feature>
<feature type="compositionally biased region" description="Polar residues" evidence="1">
    <location>
        <begin position="314"/>
        <end position="325"/>
    </location>
</feature>
<dbReference type="InterPro" id="IPR043724">
    <property type="entry name" value="DUF5666"/>
</dbReference>
<evidence type="ECO:0000259" key="3">
    <source>
        <dbReference type="Pfam" id="PF18914"/>
    </source>
</evidence>
<dbReference type="Proteomes" id="UP000628710">
    <property type="component" value="Unassembled WGS sequence"/>
</dbReference>
<feature type="signal peptide" evidence="2">
    <location>
        <begin position="1"/>
        <end position="20"/>
    </location>
</feature>
<sequence length="382" mass="41889">MTRCLTILLVLLTCLSLTWAGEDRGIGGTGKYANIDDRGIGGTGIIGTITNFGSIWVNGLEVELNKGTQIKVDGIASNEDALRLGQQVKVLAEQEGDTWFAKEILIHHAVIGRIDKILDGSLVIQGMTINQDPNIPGHWPTLATKDYVKVSGYFHDDKFYATDIMPTENDNLWQLTAPVVYDKKDGWEIAGQALPDAILKVKEGQTLTLKGKYTKKGRELTFIRYEESIPFKGQSREYIVEDRGSNTQQNRRYTQDSFEQKQHNFNNNFFERSPITGPGTFLGNPPPAFNGSWENGSWNNNNWGRNSDWSSNWENLNGKSNNPPAFNQQSGFGSRGGFSNNSPSDSRSPSGGFEPSRSGGAPSRGGHSGGPSKGGHSSGGKW</sequence>
<feature type="domain" description="DUF5666" evidence="3">
    <location>
        <begin position="44"/>
        <end position="104"/>
    </location>
</feature>
<comment type="caution">
    <text evidence="4">The sequence shown here is derived from an EMBL/GenBank/DDBJ whole genome shotgun (WGS) entry which is preliminary data.</text>
</comment>
<dbReference type="RefSeq" id="WP_199466278.1">
    <property type="nucleotide sequence ID" value="NZ_JAEMNX010000001.1"/>
</dbReference>
<feature type="region of interest" description="Disordered" evidence="1">
    <location>
        <begin position="269"/>
        <end position="382"/>
    </location>
</feature>
<reference evidence="4" key="1">
    <citation type="submission" date="2020-12" db="EMBL/GenBank/DDBJ databases">
        <title>Marinomonas arctica sp. nov., a psychrotolerant bacterium isolated from the Arctic.</title>
        <authorList>
            <person name="Zhang Y."/>
        </authorList>
    </citation>
    <scope>NUCLEOTIDE SEQUENCE</scope>
    <source>
        <strain evidence="4">C1424</strain>
    </source>
</reference>
<evidence type="ECO:0000256" key="1">
    <source>
        <dbReference type="SAM" id="MobiDB-lite"/>
    </source>
</evidence>
<dbReference type="Pfam" id="PF18914">
    <property type="entry name" value="DUF5666"/>
    <property type="match status" value="2"/>
</dbReference>
<organism evidence="4 5">
    <name type="scientific">Marinomonas transparens</name>
    <dbReference type="NCBI Taxonomy" id="2795388"/>
    <lineage>
        <taxon>Bacteria</taxon>
        <taxon>Pseudomonadati</taxon>
        <taxon>Pseudomonadota</taxon>
        <taxon>Gammaproteobacteria</taxon>
        <taxon>Oceanospirillales</taxon>
        <taxon>Oceanospirillaceae</taxon>
        <taxon>Marinomonas</taxon>
    </lineage>
</organism>
<evidence type="ECO:0000313" key="4">
    <source>
        <dbReference type="EMBL" id="MBJ7536203.1"/>
    </source>
</evidence>
<name>A0A934JKT0_9GAMM</name>
<feature type="compositionally biased region" description="Gly residues" evidence="1">
    <location>
        <begin position="362"/>
        <end position="382"/>
    </location>
</feature>